<dbReference type="PANTHER" id="PTHR35535:SF1">
    <property type="entry name" value="HEAT SHOCK PROTEIN HSLJ"/>
    <property type="match status" value="1"/>
</dbReference>
<dbReference type="InterPro" id="IPR053147">
    <property type="entry name" value="Hsp_HslJ-like"/>
</dbReference>
<keyword evidence="1" id="KW-0732">Signal</keyword>
<evidence type="ECO:0000313" key="3">
    <source>
        <dbReference type="EMBL" id="NOV98042.1"/>
    </source>
</evidence>
<dbReference type="EMBL" id="JABEZU010000003">
    <property type="protein sequence ID" value="NOV98042.1"/>
    <property type="molecule type" value="Genomic_DNA"/>
</dbReference>
<keyword evidence="4" id="KW-1185">Reference proteome</keyword>
<dbReference type="InterPro" id="IPR005184">
    <property type="entry name" value="DUF306_Meta_HslJ"/>
</dbReference>
<dbReference type="RefSeq" id="WP_171784267.1">
    <property type="nucleotide sequence ID" value="NZ_BAAAML010000005.1"/>
</dbReference>
<accession>A0ABX2A8C3</accession>
<reference evidence="3 4" key="1">
    <citation type="submission" date="2020-05" db="EMBL/GenBank/DDBJ databases">
        <title>Genomic Encyclopedia of Type Strains, Phase III (KMG-III): the genomes of soil and plant-associated and newly described type strains.</title>
        <authorList>
            <person name="Whitman W."/>
        </authorList>
    </citation>
    <scope>NUCLEOTIDE SEQUENCE [LARGE SCALE GENOMIC DNA]</scope>
    <source>
        <strain evidence="3 4">KCTC 19046</strain>
    </source>
</reference>
<dbReference type="Proteomes" id="UP000757540">
    <property type="component" value="Unassembled WGS sequence"/>
</dbReference>
<dbReference type="PROSITE" id="PS51257">
    <property type="entry name" value="PROKAR_LIPOPROTEIN"/>
    <property type="match status" value="1"/>
</dbReference>
<proteinExistence type="predicted"/>
<gene>
    <name evidence="3" type="ORF">HDG69_002627</name>
</gene>
<dbReference type="InterPro" id="IPR038670">
    <property type="entry name" value="HslJ-like_sf"/>
</dbReference>
<evidence type="ECO:0000256" key="1">
    <source>
        <dbReference type="SAM" id="SignalP"/>
    </source>
</evidence>
<sequence>MRSTHLTWPPVALAAAVVATALAACGTTGAQDVAGRTFVAVEVTGHELAAGSQVVVAFTEDSVGLQPGCNSMSAPATWEDGTLRLTGEMRSTMMACSDELMAQDQWFSDLVASGPALAFDGDNLRLTGQDVTVVLVEHD</sequence>
<dbReference type="PANTHER" id="PTHR35535">
    <property type="entry name" value="HEAT SHOCK PROTEIN HSLJ"/>
    <property type="match status" value="1"/>
</dbReference>
<keyword evidence="3" id="KW-0346">Stress response</keyword>
<dbReference type="Pfam" id="PF03724">
    <property type="entry name" value="META"/>
    <property type="match status" value="1"/>
</dbReference>
<protein>
    <submittedName>
        <fullName evidence="3">Heat shock protein HslJ</fullName>
    </submittedName>
</protein>
<feature type="signal peptide" evidence="1">
    <location>
        <begin position="1"/>
        <end position="23"/>
    </location>
</feature>
<feature type="chain" id="PRO_5047229861" evidence="1">
    <location>
        <begin position="24"/>
        <end position="139"/>
    </location>
</feature>
<comment type="caution">
    <text evidence="3">The sequence shown here is derived from an EMBL/GenBank/DDBJ whole genome shotgun (WGS) entry which is preliminary data.</text>
</comment>
<evidence type="ECO:0000313" key="4">
    <source>
        <dbReference type="Proteomes" id="UP000757540"/>
    </source>
</evidence>
<dbReference type="Gene3D" id="2.40.128.270">
    <property type="match status" value="1"/>
</dbReference>
<evidence type="ECO:0000259" key="2">
    <source>
        <dbReference type="Pfam" id="PF03724"/>
    </source>
</evidence>
<feature type="domain" description="DUF306" evidence="2">
    <location>
        <begin position="31"/>
        <end position="135"/>
    </location>
</feature>
<name>A0ABX2A8C3_9MICO</name>
<organism evidence="3 4">
    <name type="scientific">Isoptericola halotolerans</name>
    <dbReference type="NCBI Taxonomy" id="300560"/>
    <lineage>
        <taxon>Bacteria</taxon>
        <taxon>Bacillati</taxon>
        <taxon>Actinomycetota</taxon>
        <taxon>Actinomycetes</taxon>
        <taxon>Micrococcales</taxon>
        <taxon>Promicromonosporaceae</taxon>
        <taxon>Isoptericola</taxon>
    </lineage>
</organism>